<feature type="compositionally biased region" description="Polar residues" evidence="3">
    <location>
        <begin position="176"/>
        <end position="190"/>
    </location>
</feature>
<keyword evidence="2" id="KW-0430">Lectin</keyword>
<reference evidence="5" key="1">
    <citation type="submission" date="2019-01" db="EMBL/GenBank/DDBJ databases">
        <authorList>
            <person name="Wu J."/>
            <person name="Zhao D."/>
            <person name="Shi Y."/>
            <person name="Zhang S."/>
        </authorList>
    </citation>
    <scope>NUCLEOTIDE SEQUENCE</scope>
</reference>
<dbReference type="Gene3D" id="2.100.10.30">
    <property type="entry name" value="Jacalin-like lectin domain"/>
    <property type="match status" value="1"/>
</dbReference>
<evidence type="ECO:0000256" key="1">
    <source>
        <dbReference type="ARBA" id="ARBA00006568"/>
    </source>
</evidence>
<dbReference type="SUPFAM" id="SSF51101">
    <property type="entry name" value="Mannose-binding lectins"/>
    <property type="match status" value="1"/>
</dbReference>
<dbReference type="FunFam" id="2.100.10.30:FF:000001">
    <property type="entry name" value="Jacalin-related lectin 33"/>
    <property type="match status" value="1"/>
</dbReference>
<protein>
    <submittedName>
        <fullName evidence="5">Lectin 1</fullName>
    </submittedName>
</protein>
<dbReference type="AlphaFoldDB" id="A0A858C1W4"/>
<organism evidence="5">
    <name type="scientific">Arisaema heterophyllum</name>
    <dbReference type="NCBI Taxonomy" id="227498"/>
    <lineage>
        <taxon>Eukaryota</taxon>
        <taxon>Viridiplantae</taxon>
        <taxon>Streptophyta</taxon>
        <taxon>Embryophyta</taxon>
        <taxon>Tracheophyta</taxon>
        <taxon>Spermatophyta</taxon>
        <taxon>Magnoliopsida</taxon>
        <taxon>Liliopsida</taxon>
        <taxon>Araceae</taxon>
        <taxon>Aroideae</taxon>
        <taxon>Arisaemateae</taxon>
        <taxon>Arisaema</taxon>
    </lineage>
</organism>
<dbReference type="InterPro" id="IPR033734">
    <property type="entry name" value="Jacalin-like_lectin_dom_plant"/>
</dbReference>
<dbReference type="PANTHER" id="PTHR47293">
    <property type="entry name" value="JACALIN-RELATED LECTIN 3"/>
    <property type="match status" value="1"/>
</dbReference>
<evidence type="ECO:0000313" key="5">
    <source>
        <dbReference type="EMBL" id="QIB98741.1"/>
    </source>
</evidence>
<comment type="similarity">
    <text evidence="1">Belongs to the jacalin lectin family.</text>
</comment>
<feature type="domain" description="Jacalin-type lectin" evidence="4">
    <location>
        <begin position="14"/>
        <end position="156"/>
    </location>
</feature>
<proteinExistence type="evidence at transcript level"/>
<feature type="region of interest" description="Disordered" evidence="3">
    <location>
        <begin position="176"/>
        <end position="198"/>
    </location>
</feature>
<gene>
    <name evidence="5" type="primary">Ltn1</name>
</gene>
<dbReference type="Pfam" id="PF01419">
    <property type="entry name" value="Jacalin"/>
    <property type="match status" value="1"/>
</dbReference>
<dbReference type="InterPro" id="IPR036404">
    <property type="entry name" value="Jacalin-like_lectin_dom_sf"/>
</dbReference>
<dbReference type="PANTHER" id="PTHR47293:SF15">
    <property type="entry name" value="JACALIN-RELATED LECTIN 19"/>
    <property type="match status" value="1"/>
</dbReference>
<dbReference type="PROSITE" id="PS51752">
    <property type="entry name" value="JACALIN_LECTIN"/>
    <property type="match status" value="1"/>
</dbReference>
<name>A0A858C1W4_9ARAE</name>
<sequence>MESEKKAAAVSRRNMAVGPWGGGGGSPWVDRSYSGVREIKLVYTSCIDSIQVLYDMNWKPFQAEKHGGNGGHQTAIVKLRYPKEFLTAVSGHYGPVVHGGGPVIRSLTLKTNQRSFGPFGVEEGTPFSFSIEGGSIVGFKGRAGWFLDAIGFRLRYPRSSSSLLGRVKQRLATMATKQLSSKNGDQQKSPTKGYKTAV</sequence>
<dbReference type="GO" id="GO:0030246">
    <property type="term" value="F:carbohydrate binding"/>
    <property type="evidence" value="ECO:0007669"/>
    <property type="project" value="UniProtKB-KW"/>
</dbReference>
<evidence type="ECO:0000259" key="4">
    <source>
        <dbReference type="PROSITE" id="PS51752"/>
    </source>
</evidence>
<accession>A0A858C1W4</accession>
<evidence type="ECO:0000256" key="2">
    <source>
        <dbReference type="ARBA" id="ARBA00022734"/>
    </source>
</evidence>
<dbReference type="InterPro" id="IPR001229">
    <property type="entry name" value="Jacalin-like_lectin_dom"/>
</dbReference>
<evidence type="ECO:0000256" key="3">
    <source>
        <dbReference type="SAM" id="MobiDB-lite"/>
    </source>
</evidence>
<dbReference type="EMBL" id="MK381449">
    <property type="protein sequence ID" value="QIB98741.1"/>
    <property type="molecule type" value="mRNA"/>
</dbReference>
<dbReference type="CDD" id="cd09612">
    <property type="entry name" value="Jacalin"/>
    <property type="match status" value="1"/>
</dbReference>
<dbReference type="SMART" id="SM00915">
    <property type="entry name" value="Jacalin"/>
    <property type="match status" value="1"/>
</dbReference>